<dbReference type="AlphaFoldDB" id="A0A517NYS1"/>
<name>A0A517NYS1_9BACT</name>
<reference evidence="6 7" key="1">
    <citation type="submission" date="2019-02" db="EMBL/GenBank/DDBJ databases">
        <title>Deep-cultivation of Planctomycetes and their phenomic and genomic characterization uncovers novel biology.</title>
        <authorList>
            <person name="Wiegand S."/>
            <person name="Jogler M."/>
            <person name="Boedeker C."/>
            <person name="Pinto D."/>
            <person name="Vollmers J."/>
            <person name="Rivas-Marin E."/>
            <person name="Kohn T."/>
            <person name="Peeters S.H."/>
            <person name="Heuer A."/>
            <person name="Rast P."/>
            <person name="Oberbeckmann S."/>
            <person name="Bunk B."/>
            <person name="Jeske O."/>
            <person name="Meyerdierks A."/>
            <person name="Storesund J.E."/>
            <person name="Kallscheuer N."/>
            <person name="Luecker S."/>
            <person name="Lage O.M."/>
            <person name="Pohl T."/>
            <person name="Merkel B.J."/>
            <person name="Hornburger P."/>
            <person name="Mueller R.-W."/>
            <person name="Bruemmer F."/>
            <person name="Labrenz M."/>
            <person name="Spormann A.M."/>
            <person name="Op den Camp H."/>
            <person name="Overmann J."/>
            <person name="Amann R."/>
            <person name="Jetten M.S.M."/>
            <person name="Mascher T."/>
            <person name="Medema M.H."/>
            <person name="Devos D.P."/>
            <person name="Kaster A.-K."/>
            <person name="Ovreas L."/>
            <person name="Rohde M."/>
            <person name="Galperin M.Y."/>
            <person name="Jogler C."/>
        </authorList>
    </citation>
    <scope>NUCLEOTIDE SEQUENCE [LARGE SCALE GENOMIC DNA]</scope>
    <source>
        <strain evidence="6 7">K23_9</strain>
    </source>
</reference>
<sequence>MASMLVVFGDRTAFEVHEAACLGYADQFERIERIYFEEESFKLRYLPEFTETGAKVYFNVGVSDQRVKSQIAKRCLEEGWSPFSVVHPVAVVSPSAILGEGVFVGPLAVISSNAKIGDHSIVHIHASVGHDVVMGQYSSILPGARVSGSVELGDRVLIGSNAFVAAGINIGDDSQVDALTYVRRDVSTNQIVSLRAAGPMPRVNF</sequence>
<gene>
    <name evidence="6" type="primary">pglD</name>
    <name evidence="6" type="ORF">K239x_42740</name>
</gene>
<keyword evidence="7" id="KW-1185">Reference proteome</keyword>
<dbReference type="Pfam" id="PF14602">
    <property type="entry name" value="Hexapep_2"/>
    <property type="match status" value="1"/>
</dbReference>
<evidence type="ECO:0000256" key="1">
    <source>
        <dbReference type="ARBA" id="ARBA00007274"/>
    </source>
</evidence>
<dbReference type="RefSeq" id="WP_145420020.1">
    <property type="nucleotide sequence ID" value="NZ_CP036526.1"/>
</dbReference>
<evidence type="ECO:0000256" key="3">
    <source>
        <dbReference type="ARBA" id="ARBA00022737"/>
    </source>
</evidence>
<dbReference type="InterPro" id="IPR018357">
    <property type="entry name" value="Hexapep_transf_CS"/>
</dbReference>
<evidence type="ECO:0000256" key="5">
    <source>
        <dbReference type="PIRSR" id="PIRSR620019-1"/>
    </source>
</evidence>
<organism evidence="6 7">
    <name type="scientific">Stieleria marina</name>
    <dbReference type="NCBI Taxonomy" id="1930275"/>
    <lineage>
        <taxon>Bacteria</taxon>
        <taxon>Pseudomonadati</taxon>
        <taxon>Planctomycetota</taxon>
        <taxon>Planctomycetia</taxon>
        <taxon>Pirellulales</taxon>
        <taxon>Pirellulaceae</taxon>
        <taxon>Stieleria</taxon>
    </lineage>
</organism>
<dbReference type="InterPro" id="IPR011004">
    <property type="entry name" value="Trimer_LpxA-like_sf"/>
</dbReference>
<dbReference type="CDD" id="cd03360">
    <property type="entry name" value="LbH_AT_putative"/>
    <property type="match status" value="1"/>
</dbReference>
<dbReference type="InterPro" id="IPR050179">
    <property type="entry name" value="Trans_hexapeptide_repeat"/>
</dbReference>
<evidence type="ECO:0000313" key="6">
    <source>
        <dbReference type="EMBL" id="QDT12265.1"/>
    </source>
</evidence>
<dbReference type="EC" id="2.3.1.203" evidence="6"/>
<keyword evidence="2 6" id="KW-0808">Transferase</keyword>
<proteinExistence type="inferred from homology"/>
<keyword evidence="3" id="KW-0677">Repeat</keyword>
<feature type="active site" description="Proton acceptor" evidence="5">
    <location>
        <position position="130"/>
    </location>
</feature>
<evidence type="ECO:0000256" key="4">
    <source>
        <dbReference type="ARBA" id="ARBA00023315"/>
    </source>
</evidence>
<dbReference type="PROSITE" id="PS00101">
    <property type="entry name" value="HEXAPEP_TRANSFERASES"/>
    <property type="match status" value="1"/>
</dbReference>
<protein>
    <submittedName>
        <fullName evidence="6">UDP-N-acetylbacillosamine N-acetyltransferase</fullName>
        <ecNumber evidence="6">2.3.1.203</ecNumber>
    </submittedName>
</protein>
<dbReference type="SUPFAM" id="SSF51161">
    <property type="entry name" value="Trimeric LpxA-like enzymes"/>
    <property type="match status" value="1"/>
</dbReference>
<dbReference type="OrthoDB" id="277902at2"/>
<keyword evidence="4 6" id="KW-0012">Acyltransferase</keyword>
<feature type="site" description="Increases basicity of active site His" evidence="5">
    <location>
        <position position="131"/>
    </location>
</feature>
<dbReference type="EMBL" id="CP036526">
    <property type="protein sequence ID" value="QDT12265.1"/>
    <property type="molecule type" value="Genomic_DNA"/>
</dbReference>
<dbReference type="PANTHER" id="PTHR43300">
    <property type="entry name" value="ACETYLTRANSFERASE"/>
    <property type="match status" value="1"/>
</dbReference>
<dbReference type="Proteomes" id="UP000319817">
    <property type="component" value="Chromosome"/>
</dbReference>
<comment type="similarity">
    <text evidence="1">Belongs to the transferase hexapeptide repeat family.</text>
</comment>
<dbReference type="InterPro" id="IPR020019">
    <property type="entry name" value="AcTrfase_PglD-like"/>
</dbReference>
<evidence type="ECO:0000256" key="2">
    <source>
        <dbReference type="ARBA" id="ARBA00022679"/>
    </source>
</evidence>
<dbReference type="PANTHER" id="PTHR43300:SF7">
    <property type="entry name" value="UDP-N-ACETYLBACILLOSAMINE N-ACETYLTRANSFERASE"/>
    <property type="match status" value="1"/>
</dbReference>
<dbReference type="GO" id="GO:0016746">
    <property type="term" value="F:acyltransferase activity"/>
    <property type="evidence" value="ECO:0007669"/>
    <property type="project" value="UniProtKB-KW"/>
</dbReference>
<dbReference type="Gene3D" id="2.160.10.10">
    <property type="entry name" value="Hexapeptide repeat proteins"/>
    <property type="match status" value="1"/>
</dbReference>
<evidence type="ECO:0000313" key="7">
    <source>
        <dbReference type="Proteomes" id="UP000319817"/>
    </source>
</evidence>
<dbReference type="InterPro" id="IPR001451">
    <property type="entry name" value="Hexapep"/>
</dbReference>
<accession>A0A517NYS1</accession>